<dbReference type="AlphaFoldDB" id="A0AAN6Y317"/>
<gene>
    <name evidence="2" type="ORF">QBC37DRAFT_289577</name>
</gene>
<reference evidence="2" key="1">
    <citation type="journal article" date="2023" name="Mol. Phylogenet. Evol.">
        <title>Genome-scale phylogeny and comparative genomics of the fungal order Sordariales.</title>
        <authorList>
            <person name="Hensen N."/>
            <person name="Bonometti L."/>
            <person name="Westerberg I."/>
            <person name="Brannstrom I.O."/>
            <person name="Guillou S."/>
            <person name="Cros-Aarteil S."/>
            <person name="Calhoun S."/>
            <person name="Haridas S."/>
            <person name="Kuo A."/>
            <person name="Mondo S."/>
            <person name="Pangilinan J."/>
            <person name="Riley R."/>
            <person name="LaButti K."/>
            <person name="Andreopoulos B."/>
            <person name="Lipzen A."/>
            <person name="Chen C."/>
            <person name="Yan M."/>
            <person name="Daum C."/>
            <person name="Ng V."/>
            <person name="Clum A."/>
            <person name="Steindorff A."/>
            <person name="Ohm R.A."/>
            <person name="Martin F."/>
            <person name="Silar P."/>
            <person name="Natvig D.O."/>
            <person name="Lalanne C."/>
            <person name="Gautier V."/>
            <person name="Ament-Velasquez S.L."/>
            <person name="Kruys A."/>
            <person name="Hutchinson M.I."/>
            <person name="Powell A.J."/>
            <person name="Barry K."/>
            <person name="Miller A.N."/>
            <person name="Grigoriev I.V."/>
            <person name="Debuchy R."/>
            <person name="Gladieux P."/>
            <person name="Hiltunen Thoren M."/>
            <person name="Johannesson H."/>
        </authorList>
    </citation>
    <scope>NUCLEOTIDE SEQUENCE</scope>
    <source>
        <strain evidence="2">PSN293</strain>
    </source>
</reference>
<evidence type="ECO:0000313" key="2">
    <source>
        <dbReference type="EMBL" id="KAK4211713.1"/>
    </source>
</evidence>
<protein>
    <submittedName>
        <fullName evidence="2">Uncharacterized protein</fullName>
    </submittedName>
</protein>
<comment type="caution">
    <text evidence="2">The sequence shown here is derived from an EMBL/GenBank/DDBJ whole genome shotgun (WGS) entry which is preliminary data.</text>
</comment>
<feature type="compositionally biased region" description="Acidic residues" evidence="1">
    <location>
        <begin position="156"/>
        <end position="166"/>
    </location>
</feature>
<evidence type="ECO:0000313" key="3">
    <source>
        <dbReference type="Proteomes" id="UP001301769"/>
    </source>
</evidence>
<feature type="compositionally biased region" description="Basic and acidic residues" evidence="1">
    <location>
        <begin position="212"/>
        <end position="223"/>
    </location>
</feature>
<reference evidence="2" key="2">
    <citation type="submission" date="2023-05" db="EMBL/GenBank/DDBJ databases">
        <authorList>
            <consortium name="Lawrence Berkeley National Laboratory"/>
            <person name="Steindorff A."/>
            <person name="Hensen N."/>
            <person name="Bonometti L."/>
            <person name="Westerberg I."/>
            <person name="Brannstrom I.O."/>
            <person name="Guillou S."/>
            <person name="Cros-Aarteil S."/>
            <person name="Calhoun S."/>
            <person name="Haridas S."/>
            <person name="Kuo A."/>
            <person name="Mondo S."/>
            <person name="Pangilinan J."/>
            <person name="Riley R."/>
            <person name="Labutti K."/>
            <person name="Andreopoulos B."/>
            <person name="Lipzen A."/>
            <person name="Chen C."/>
            <person name="Yanf M."/>
            <person name="Daum C."/>
            <person name="Ng V."/>
            <person name="Clum A."/>
            <person name="Ohm R."/>
            <person name="Martin F."/>
            <person name="Silar P."/>
            <person name="Natvig D."/>
            <person name="Lalanne C."/>
            <person name="Gautier V."/>
            <person name="Ament-Velasquez S.L."/>
            <person name="Kruys A."/>
            <person name="Hutchinson M.I."/>
            <person name="Powell A.J."/>
            <person name="Barry K."/>
            <person name="Miller A.N."/>
            <person name="Grigoriev I.V."/>
            <person name="Debuchy R."/>
            <person name="Gladieux P."/>
            <person name="Thoren M.H."/>
            <person name="Johannesson H."/>
        </authorList>
    </citation>
    <scope>NUCLEOTIDE SEQUENCE</scope>
    <source>
        <strain evidence="2">PSN293</strain>
    </source>
</reference>
<feature type="region of interest" description="Disordered" evidence="1">
    <location>
        <begin position="155"/>
        <end position="190"/>
    </location>
</feature>
<accession>A0AAN6Y317</accession>
<feature type="region of interest" description="Disordered" evidence="1">
    <location>
        <begin position="205"/>
        <end position="237"/>
    </location>
</feature>
<feature type="compositionally biased region" description="Pro residues" evidence="1">
    <location>
        <begin position="224"/>
        <end position="235"/>
    </location>
</feature>
<sequence>MAAIPVPVPASVLVDGELARRVRFKPGTGNILTGCKEIDEYVLLGGFERGSVVGLSCEDDEVGLLIGLQTASHLLVTALLGNDGRDTNYPKVTIITMSPLNVLVPKLRQILVNQLATFPAGLQNINGNVKRCLEQISISMVFDIEGLQEVLGEIRDSEDEDDDCEDQVVQGPIVRSESSSSPLSDPPDHLEDLFENEAAVPAIEAVPEIEALDTRTEPPKTDSKPPPPPPLPPTPKVLVDKPPDLILITHMTSLMNALFTARDKPAFHETMASLSSQLRQVTTRPTSSNHSFFPSSDDIVHVSRPPLVILLNSTTMSYPSRFIDIADVNNNKPEMTALKSIFQHDQPGSSSKKKTKPSFGMVFSQLLHLHLLCTRVPRKQQYGTKKDTAAGDGGPYATTQHGSVGGISSSHRFTWAVEVLLDGVGVYGFEHVDDDDVGETSEYKDGRPGTGLQEEDRMRIRRRCREQRWAAVEVDEGGGGIVDIRI</sequence>
<proteinExistence type="predicted"/>
<dbReference type="Proteomes" id="UP001301769">
    <property type="component" value="Unassembled WGS sequence"/>
</dbReference>
<keyword evidence="3" id="KW-1185">Reference proteome</keyword>
<organism evidence="2 3">
    <name type="scientific">Rhypophila decipiens</name>
    <dbReference type="NCBI Taxonomy" id="261697"/>
    <lineage>
        <taxon>Eukaryota</taxon>
        <taxon>Fungi</taxon>
        <taxon>Dikarya</taxon>
        <taxon>Ascomycota</taxon>
        <taxon>Pezizomycotina</taxon>
        <taxon>Sordariomycetes</taxon>
        <taxon>Sordariomycetidae</taxon>
        <taxon>Sordariales</taxon>
        <taxon>Naviculisporaceae</taxon>
        <taxon>Rhypophila</taxon>
    </lineage>
</organism>
<name>A0AAN6Y317_9PEZI</name>
<evidence type="ECO:0000256" key="1">
    <source>
        <dbReference type="SAM" id="MobiDB-lite"/>
    </source>
</evidence>
<dbReference type="EMBL" id="MU858142">
    <property type="protein sequence ID" value="KAK4211713.1"/>
    <property type="molecule type" value="Genomic_DNA"/>
</dbReference>